<dbReference type="Pfam" id="PF20150">
    <property type="entry name" value="2EXR"/>
    <property type="match status" value="1"/>
</dbReference>
<protein>
    <recommendedName>
        <fullName evidence="2">2EXR domain-containing protein</fullName>
    </recommendedName>
</protein>
<keyword evidence="4" id="KW-1185">Reference proteome</keyword>
<gene>
    <name evidence="3" type="ORF">C8A01DRAFT_42244</name>
</gene>
<name>A0AAN6SLA9_9PEZI</name>
<dbReference type="EMBL" id="MU854898">
    <property type="protein sequence ID" value="KAK4031290.1"/>
    <property type="molecule type" value="Genomic_DNA"/>
</dbReference>
<evidence type="ECO:0000259" key="2">
    <source>
        <dbReference type="Pfam" id="PF20150"/>
    </source>
</evidence>
<organism evidence="3 4">
    <name type="scientific">Parachaetomium inaequale</name>
    <dbReference type="NCBI Taxonomy" id="2588326"/>
    <lineage>
        <taxon>Eukaryota</taxon>
        <taxon>Fungi</taxon>
        <taxon>Dikarya</taxon>
        <taxon>Ascomycota</taxon>
        <taxon>Pezizomycotina</taxon>
        <taxon>Sordariomycetes</taxon>
        <taxon>Sordariomycetidae</taxon>
        <taxon>Sordariales</taxon>
        <taxon>Chaetomiaceae</taxon>
        <taxon>Parachaetomium</taxon>
    </lineage>
</organism>
<comment type="caution">
    <text evidence="3">The sequence shown here is derived from an EMBL/GenBank/DDBJ whole genome shotgun (WGS) entry which is preliminary data.</text>
</comment>
<dbReference type="InterPro" id="IPR045518">
    <property type="entry name" value="2EXR"/>
</dbReference>
<evidence type="ECO:0000313" key="3">
    <source>
        <dbReference type="EMBL" id="KAK4031290.1"/>
    </source>
</evidence>
<accession>A0AAN6SLA9</accession>
<feature type="region of interest" description="Disordered" evidence="1">
    <location>
        <begin position="100"/>
        <end position="132"/>
    </location>
</feature>
<dbReference type="Proteomes" id="UP001303115">
    <property type="component" value="Unassembled WGS sequence"/>
</dbReference>
<dbReference type="AlphaFoldDB" id="A0AAN6SLA9"/>
<evidence type="ECO:0000313" key="4">
    <source>
        <dbReference type="Proteomes" id="UP001303115"/>
    </source>
</evidence>
<sequence>MPFTLFPNLPTELRLQIWLLYFESPRIHILHDTKDADANPDRVLLTCTTIDAQTSIPLPPRIRTDISREAQSVALSLKQPRERIRTLTTPVAYKRIHDPTWRDPSAHARGEHAQPEPVDVDWGQRPDSRLQPEVNLPLHGAGATAVGEQGAEPRGGAAVADAWRRLV</sequence>
<feature type="compositionally biased region" description="Basic and acidic residues" evidence="1">
    <location>
        <begin position="100"/>
        <end position="114"/>
    </location>
</feature>
<feature type="domain" description="2EXR" evidence="2">
    <location>
        <begin position="3"/>
        <end position="80"/>
    </location>
</feature>
<evidence type="ECO:0000256" key="1">
    <source>
        <dbReference type="SAM" id="MobiDB-lite"/>
    </source>
</evidence>
<reference evidence="4" key="1">
    <citation type="journal article" date="2023" name="Mol. Phylogenet. Evol.">
        <title>Genome-scale phylogeny and comparative genomics of the fungal order Sordariales.</title>
        <authorList>
            <person name="Hensen N."/>
            <person name="Bonometti L."/>
            <person name="Westerberg I."/>
            <person name="Brannstrom I.O."/>
            <person name="Guillou S."/>
            <person name="Cros-Aarteil S."/>
            <person name="Calhoun S."/>
            <person name="Haridas S."/>
            <person name="Kuo A."/>
            <person name="Mondo S."/>
            <person name="Pangilinan J."/>
            <person name="Riley R."/>
            <person name="LaButti K."/>
            <person name="Andreopoulos B."/>
            <person name="Lipzen A."/>
            <person name="Chen C."/>
            <person name="Yan M."/>
            <person name="Daum C."/>
            <person name="Ng V."/>
            <person name="Clum A."/>
            <person name="Steindorff A."/>
            <person name="Ohm R.A."/>
            <person name="Martin F."/>
            <person name="Silar P."/>
            <person name="Natvig D.O."/>
            <person name="Lalanne C."/>
            <person name="Gautier V."/>
            <person name="Ament-Velasquez S.L."/>
            <person name="Kruys A."/>
            <person name="Hutchinson M.I."/>
            <person name="Powell A.J."/>
            <person name="Barry K."/>
            <person name="Miller A.N."/>
            <person name="Grigoriev I.V."/>
            <person name="Debuchy R."/>
            <person name="Gladieux P."/>
            <person name="Hiltunen Thoren M."/>
            <person name="Johannesson H."/>
        </authorList>
    </citation>
    <scope>NUCLEOTIDE SEQUENCE [LARGE SCALE GENOMIC DNA]</scope>
    <source>
        <strain evidence="4">CBS 284.82</strain>
    </source>
</reference>
<proteinExistence type="predicted"/>